<dbReference type="PROSITE" id="PS00092">
    <property type="entry name" value="N6_MTASE"/>
    <property type="match status" value="1"/>
</dbReference>
<evidence type="ECO:0000256" key="5">
    <source>
        <dbReference type="ARBA" id="ARBA00048391"/>
    </source>
</evidence>
<evidence type="ECO:0000256" key="1">
    <source>
        <dbReference type="ARBA" id="ARBA00012771"/>
    </source>
</evidence>
<evidence type="ECO:0000256" key="4">
    <source>
        <dbReference type="ARBA" id="ARBA00022691"/>
    </source>
</evidence>
<dbReference type="InterPro" id="IPR002052">
    <property type="entry name" value="DNA_methylase_N6_adenine_CS"/>
</dbReference>
<dbReference type="GO" id="GO:0032259">
    <property type="term" value="P:methylation"/>
    <property type="evidence" value="ECO:0007669"/>
    <property type="project" value="UniProtKB-KW"/>
</dbReference>
<reference evidence="8 9" key="1">
    <citation type="submission" date="2016-10" db="EMBL/GenBank/DDBJ databases">
        <authorList>
            <person name="de Groot N.N."/>
        </authorList>
    </citation>
    <scope>NUCLEOTIDE SEQUENCE [LARGE SCALE GENOMIC DNA]</scope>
    <source>
        <strain evidence="8 9">RK1</strain>
    </source>
</reference>
<protein>
    <recommendedName>
        <fullName evidence="1">peptide chain release factor N(5)-glutamine methyltransferase</fullName>
        <ecNumber evidence="1">2.1.1.297</ecNumber>
    </recommendedName>
</protein>
<keyword evidence="4" id="KW-0949">S-adenosyl-L-methionine</keyword>
<dbReference type="InterPro" id="IPR004556">
    <property type="entry name" value="HemK-like"/>
</dbReference>
<evidence type="ECO:0000313" key="9">
    <source>
        <dbReference type="Proteomes" id="UP000198670"/>
    </source>
</evidence>
<dbReference type="Gene3D" id="1.10.8.10">
    <property type="entry name" value="DNA helicase RuvA subunit, C-terminal domain"/>
    <property type="match status" value="1"/>
</dbReference>
<dbReference type="InterPro" id="IPR029063">
    <property type="entry name" value="SAM-dependent_MTases_sf"/>
</dbReference>
<dbReference type="PANTHER" id="PTHR18895:SF74">
    <property type="entry name" value="MTRF1L RELEASE FACTOR GLUTAMINE METHYLTRANSFERASE"/>
    <property type="match status" value="1"/>
</dbReference>
<feature type="domain" description="Release factor glutamine methyltransferase N-terminal" evidence="7">
    <location>
        <begin position="45"/>
        <end position="100"/>
    </location>
</feature>
<feature type="domain" description="Methyltransferase small" evidence="6">
    <location>
        <begin position="139"/>
        <end position="230"/>
    </location>
</feature>
<dbReference type="SUPFAM" id="SSF53335">
    <property type="entry name" value="S-adenosyl-L-methionine-dependent methyltransferases"/>
    <property type="match status" value="1"/>
</dbReference>
<evidence type="ECO:0000256" key="2">
    <source>
        <dbReference type="ARBA" id="ARBA00022603"/>
    </source>
</evidence>
<dbReference type="InterPro" id="IPR019874">
    <property type="entry name" value="RF_methyltr_PrmC"/>
</dbReference>
<dbReference type="STRING" id="1477437.SAMN05444682_109214"/>
<dbReference type="Gene3D" id="3.40.50.150">
    <property type="entry name" value="Vaccinia Virus protein VP39"/>
    <property type="match status" value="1"/>
</dbReference>
<organism evidence="8 9">
    <name type="scientific">Parapedobacter indicus</name>
    <dbReference type="NCBI Taxonomy" id="1477437"/>
    <lineage>
        <taxon>Bacteria</taxon>
        <taxon>Pseudomonadati</taxon>
        <taxon>Bacteroidota</taxon>
        <taxon>Sphingobacteriia</taxon>
        <taxon>Sphingobacteriales</taxon>
        <taxon>Sphingobacteriaceae</taxon>
        <taxon>Parapedobacter</taxon>
    </lineage>
</organism>
<dbReference type="NCBIfam" id="TIGR00536">
    <property type="entry name" value="hemK_fam"/>
    <property type="match status" value="1"/>
</dbReference>
<name>A0A1I3R5I5_9SPHI</name>
<dbReference type="EC" id="2.1.1.297" evidence="1"/>
<dbReference type="InterPro" id="IPR040758">
    <property type="entry name" value="PrmC_N"/>
</dbReference>
<evidence type="ECO:0000259" key="6">
    <source>
        <dbReference type="Pfam" id="PF05175"/>
    </source>
</evidence>
<dbReference type="PANTHER" id="PTHR18895">
    <property type="entry name" value="HEMK METHYLTRANSFERASE"/>
    <property type="match status" value="1"/>
</dbReference>
<dbReference type="InterPro" id="IPR050320">
    <property type="entry name" value="N5-glutamine_MTase"/>
</dbReference>
<dbReference type="Proteomes" id="UP000198670">
    <property type="component" value="Unassembled WGS sequence"/>
</dbReference>
<dbReference type="Pfam" id="PF17827">
    <property type="entry name" value="PrmC_N"/>
    <property type="match status" value="1"/>
</dbReference>
<dbReference type="Pfam" id="PF05175">
    <property type="entry name" value="MTS"/>
    <property type="match status" value="1"/>
</dbReference>
<dbReference type="CDD" id="cd02440">
    <property type="entry name" value="AdoMet_MTases"/>
    <property type="match status" value="1"/>
</dbReference>
<comment type="catalytic activity">
    <reaction evidence="5">
        <text>L-glutaminyl-[peptide chain release factor] + S-adenosyl-L-methionine = N(5)-methyl-L-glutaminyl-[peptide chain release factor] + S-adenosyl-L-homocysteine + H(+)</text>
        <dbReference type="Rhea" id="RHEA:42896"/>
        <dbReference type="Rhea" id="RHEA-COMP:10271"/>
        <dbReference type="Rhea" id="RHEA-COMP:10272"/>
        <dbReference type="ChEBI" id="CHEBI:15378"/>
        <dbReference type="ChEBI" id="CHEBI:30011"/>
        <dbReference type="ChEBI" id="CHEBI:57856"/>
        <dbReference type="ChEBI" id="CHEBI:59789"/>
        <dbReference type="ChEBI" id="CHEBI:61891"/>
        <dbReference type="EC" id="2.1.1.297"/>
    </reaction>
</comment>
<evidence type="ECO:0000256" key="3">
    <source>
        <dbReference type="ARBA" id="ARBA00022679"/>
    </source>
</evidence>
<evidence type="ECO:0000313" key="8">
    <source>
        <dbReference type="EMBL" id="SFJ40496.1"/>
    </source>
</evidence>
<dbReference type="EMBL" id="FOQO01000009">
    <property type="protein sequence ID" value="SFJ40496.1"/>
    <property type="molecule type" value="Genomic_DNA"/>
</dbReference>
<accession>A0A1I3R5I5</accession>
<evidence type="ECO:0000259" key="7">
    <source>
        <dbReference type="Pfam" id="PF17827"/>
    </source>
</evidence>
<keyword evidence="3 8" id="KW-0808">Transferase</keyword>
<gene>
    <name evidence="8" type="ORF">SAMN05444682_109214</name>
</gene>
<sequence>MFSKRTLRDNRTWRSESIPYFCTMRQLASVEQQFIDELTDFYDAGEARQLYLLVLEDQLGWTRHDYLRRRQELIDDQRINRLLEVLSSLKKAKPIQYILGYTWFMGMKLTVDQAVLIPRPETEELVQLIIDQQRSTHNDSPSIIDIGTGSGCIAVALKRALPRAILHALDVSKDALRVAKQNADTQGVSIEWIQADILEWDVTFQTDQLFDTVVSNPPYITDQERSEMHANVLAHEPHLALFVGDSAPLLFYEHIAAFALKHLRRGGNLYFEINRNYGLAVCDLLQKKGFKDVQLYPDLQGADRMIHAKKI</sequence>
<dbReference type="NCBIfam" id="TIGR03534">
    <property type="entry name" value="RF_mod_PrmC"/>
    <property type="match status" value="1"/>
</dbReference>
<dbReference type="GO" id="GO:0003676">
    <property type="term" value="F:nucleic acid binding"/>
    <property type="evidence" value="ECO:0007669"/>
    <property type="project" value="InterPro"/>
</dbReference>
<dbReference type="InterPro" id="IPR007848">
    <property type="entry name" value="Small_mtfrase_dom"/>
</dbReference>
<proteinExistence type="predicted"/>
<dbReference type="GO" id="GO:0102559">
    <property type="term" value="F:peptide chain release factor N(5)-glutamine methyltransferase activity"/>
    <property type="evidence" value="ECO:0007669"/>
    <property type="project" value="UniProtKB-EC"/>
</dbReference>
<keyword evidence="9" id="KW-1185">Reference proteome</keyword>
<keyword evidence="2 8" id="KW-0489">Methyltransferase</keyword>
<dbReference type="AlphaFoldDB" id="A0A1I3R5I5"/>